<feature type="transmembrane region" description="Helical" evidence="1">
    <location>
        <begin position="329"/>
        <end position="345"/>
    </location>
</feature>
<dbReference type="STRING" id="1173584.SAMN05444851_0883"/>
<keyword evidence="1" id="KW-1133">Transmembrane helix</keyword>
<reference evidence="4 5" key="1">
    <citation type="submission" date="2016-10" db="EMBL/GenBank/DDBJ databases">
        <authorList>
            <person name="de Groot N.N."/>
        </authorList>
    </citation>
    <scope>NUCLEOTIDE SEQUENCE [LARGE SCALE GENOMIC DNA]</scope>
    <source>
        <strain evidence="4 5">DSM 29439</strain>
    </source>
</reference>
<evidence type="ECO:0000259" key="3">
    <source>
        <dbReference type="Pfam" id="PF26514"/>
    </source>
</evidence>
<keyword evidence="2" id="KW-0732">Signal</keyword>
<evidence type="ECO:0000313" key="5">
    <source>
        <dbReference type="Proteomes" id="UP000199650"/>
    </source>
</evidence>
<gene>
    <name evidence="4" type="ORF">SAMN05444851_0883</name>
</gene>
<organism evidence="4 5">
    <name type="scientific">Aliiroseovarius sediminilitoris</name>
    <dbReference type="NCBI Taxonomy" id="1173584"/>
    <lineage>
        <taxon>Bacteria</taxon>
        <taxon>Pseudomonadati</taxon>
        <taxon>Pseudomonadota</taxon>
        <taxon>Alphaproteobacteria</taxon>
        <taxon>Rhodobacterales</taxon>
        <taxon>Paracoccaceae</taxon>
        <taxon>Aliiroseovarius</taxon>
    </lineage>
</organism>
<feature type="signal peptide" evidence="2">
    <location>
        <begin position="1"/>
        <end position="19"/>
    </location>
</feature>
<dbReference type="InterPro" id="IPR058486">
    <property type="entry name" value="DUF8173"/>
</dbReference>
<evidence type="ECO:0000256" key="1">
    <source>
        <dbReference type="SAM" id="Phobius"/>
    </source>
</evidence>
<protein>
    <recommendedName>
        <fullName evidence="3">DUF8173 domain-containing protein</fullName>
    </recommendedName>
</protein>
<feature type="transmembrane region" description="Helical" evidence="1">
    <location>
        <begin position="260"/>
        <end position="285"/>
    </location>
</feature>
<dbReference type="Proteomes" id="UP000199650">
    <property type="component" value="Unassembled WGS sequence"/>
</dbReference>
<feature type="domain" description="DUF8173" evidence="3">
    <location>
        <begin position="226"/>
        <end position="364"/>
    </location>
</feature>
<proteinExistence type="predicted"/>
<accession>A0A1I0NK95</accession>
<name>A0A1I0NK95_9RHOB</name>
<feature type="transmembrane region" description="Helical" evidence="1">
    <location>
        <begin position="291"/>
        <end position="317"/>
    </location>
</feature>
<dbReference type="OrthoDB" id="7846990at2"/>
<dbReference type="Pfam" id="PF26514">
    <property type="entry name" value="DUF8173"/>
    <property type="match status" value="1"/>
</dbReference>
<dbReference type="AlphaFoldDB" id="A0A1I0NK95"/>
<keyword evidence="1" id="KW-0812">Transmembrane</keyword>
<sequence length="378" mass="38810">MLRSFILLFVTLLAVPATAQEVYRFGNDAYMAGDNVTLTGDAVDDVFIAGNTVVVSAPIEGSAHAGGRSVSISGPVGNSLYAAGMNVNVSGGVGGDAHLLGDTVLVNDDVAGDLRAAAQRIEINGAVGDSALVAAENILLTGVIAGDASFSVDNISFGDDARIEGTLYLYSDDPNGIEIPDSVAPEDRIERHNVDEFDASADPEGGATIERSGSGWGAWLGGKITAILILTAVVTLIAALAPTFLLALRLRTLETPARALWMGFLTISALAGSLFLLAMTGFGILLIPVSIVLAILLGIAGYVIGTYILGVGMLGAANRPLPETLGERAVAALVGAVSITILAMIPFIGWIAALAVSVTGAGALIIRWFAPGFYTEVR</sequence>
<dbReference type="EMBL" id="FOJB01000001">
    <property type="protein sequence ID" value="SEW01602.1"/>
    <property type="molecule type" value="Genomic_DNA"/>
</dbReference>
<evidence type="ECO:0000256" key="2">
    <source>
        <dbReference type="SAM" id="SignalP"/>
    </source>
</evidence>
<keyword evidence="1" id="KW-0472">Membrane</keyword>
<dbReference type="RefSeq" id="WP_091428623.1">
    <property type="nucleotide sequence ID" value="NZ_FOJB01000001.1"/>
</dbReference>
<evidence type="ECO:0000313" key="4">
    <source>
        <dbReference type="EMBL" id="SEW01602.1"/>
    </source>
</evidence>
<keyword evidence="5" id="KW-1185">Reference proteome</keyword>
<feature type="chain" id="PRO_5011646444" description="DUF8173 domain-containing protein" evidence="2">
    <location>
        <begin position="20"/>
        <end position="378"/>
    </location>
</feature>
<feature type="transmembrane region" description="Helical" evidence="1">
    <location>
        <begin position="224"/>
        <end position="248"/>
    </location>
</feature>